<protein>
    <submittedName>
        <fullName evidence="1">Uncharacterized protein</fullName>
    </submittedName>
</protein>
<evidence type="ECO:0000313" key="2">
    <source>
        <dbReference type="Proteomes" id="UP000245119"/>
    </source>
</evidence>
<dbReference type="Proteomes" id="UP000245119">
    <property type="component" value="Linkage Group LG3"/>
</dbReference>
<accession>A0A2T7PNA6</accession>
<reference evidence="1 2" key="1">
    <citation type="submission" date="2018-04" db="EMBL/GenBank/DDBJ databases">
        <title>The genome of golden apple snail Pomacea canaliculata provides insight into stress tolerance and invasive adaptation.</title>
        <authorList>
            <person name="Liu C."/>
            <person name="Liu B."/>
            <person name="Ren Y."/>
            <person name="Zhang Y."/>
            <person name="Wang H."/>
            <person name="Li S."/>
            <person name="Jiang F."/>
            <person name="Yin L."/>
            <person name="Zhang G."/>
            <person name="Qian W."/>
            <person name="Fan W."/>
        </authorList>
    </citation>
    <scope>NUCLEOTIDE SEQUENCE [LARGE SCALE GENOMIC DNA]</scope>
    <source>
        <strain evidence="1">SZHN2017</strain>
        <tissue evidence="1">Muscle</tissue>
    </source>
</reference>
<evidence type="ECO:0000313" key="1">
    <source>
        <dbReference type="EMBL" id="PVD34905.1"/>
    </source>
</evidence>
<gene>
    <name evidence="1" type="ORF">C0Q70_06186</name>
</gene>
<dbReference type="AlphaFoldDB" id="A0A2T7PNA6"/>
<proteinExistence type="predicted"/>
<keyword evidence="2" id="KW-1185">Reference proteome</keyword>
<sequence>MEEEDDEIEELCIIAGSWEEVSLDERRVENSETWITFPEVLYQLTLRHLDYTVNPLTRLRVQSQALTTRLPVPRKHQGHEVQGVAVQKQIQRTTSTPQNTNPRWKSQSRSRLVQVRVTAMASLGPITQVEGVDFQLHVHIVTSPVA</sequence>
<comment type="caution">
    <text evidence="1">The sequence shown here is derived from an EMBL/GenBank/DDBJ whole genome shotgun (WGS) entry which is preliminary data.</text>
</comment>
<name>A0A2T7PNA6_POMCA</name>
<organism evidence="1 2">
    <name type="scientific">Pomacea canaliculata</name>
    <name type="common">Golden apple snail</name>
    <dbReference type="NCBI Taxonomy" id="400727"/>
    <lineage>
        <taxon>Eukaryota</taxon>
        <taxon>Metazoa</taxon>
        <taxon>Spiralia</taxon>
        <taxon>Lophotrochozoa</taxon>
        <taxon>Mollusca</taxon>
        <taxon>Gastropoda</taxon>
        <taxon>Caenogastropoda</taxon>
        <taxon>Architaenioglossa</taxon>
        <taxon>Ampullarioidea</taxon>
        <taxon>Ampullariidae</taxon>
        <taxon>Pomacea</taxon>
    </lineage>
</organism>
<dbReference type="EMBL" id="PZQS01000003">
    <property type="protein sequence ID" value="PVD34905.1"/>
    <property type="molecule type" value="Genomic_DNA"/>
</dbReference>